<accession>A0ABR2F6X1</accession>
<dbReference type="Proteomes" id="UP001472677">
    <property type="component" value="Unassembled WGS sequence"/>
</dbReference>
<dbReference type="Gene3D" id="3.30.420.40">
    <property type="match status" value="1"/>
</dbReference>
<evidence type="ECO:0000313" key="3">
    <source>
        <dbReference type="EMBL" id="KAK8572742.1"/>
    </source>
</evidence>
<dbReference type="PANTHER" id="PTHR19375">
    <property type="entry name" value="HEAT SHOCK PROTEIN 70KDA"/>
    <property type="match status" value="1"/>
</dbReference>
<evidence type="ECO:0000313" key="4">
    <source>
        <dbReference type="Proteomes" id="UP001472677"/>
    </source>
</evidence>
<comment type="caution">
    <text evidence="3">The sequence shown here is derived from an EMBL/GenBank/DDBJ whole genome shotgun (WGS) entry which is preliminary data.</text>
</comment>
<reference evidence="3 4" key="1">
    <citation type="journal article" date="2024" name="G3 (Bethesda)">
        <title>Genome assembly of Hibiscus sabdariffa L. provides insights into metabolisms of medicinal natural products.</title>
        <authorList>
            <person name="Kim T."/>
        </authorList>
    </citation>
    <scope>NUCLEOTIDE SEQUENCE [LARGE SCALE GENOMIC DNA]</scope>
    <source>
        <strain evidence="3">TK-2024</strain>
        <tissue evidence="3">Old leaves</tissue>
    </source>
</reference>
<sequence>MLRGWPKRARKDFKFENKWLLDNECHQVVKEAWENRSQISRGSSMQSKLKTSRIKLRIWCKETFGSKRITMEEISKRITEIQQRPLKSDSKKEVQRLKALIDDIWKREKNRRMNSIYRIKNSEGIWLEDELQIRDFIQEAMACRLGVFAALGKGFNKVIVESDNINLIRRLNGNVISIGKRFGTLRVVNDKVVGIDLGTTNLAVEGGKPTIITNAEGIEQRRPWWRVPRVGTGDRLVGQIAKRQAVVNPENTFFSVKRFMGIKISEVDEEYKHISYKISRDDNGNVKLECPVTGKRFAAEEISAQVLRKLVDDASKFLNDEVTKAVVIVPAYFNDSQRMLVELLGTSAG</sequence>
<keyword evidence="4" id="KW-1185">Reference proteome</keyword>
<keyword evidence="2" id="KW-0067">ATP-binding</keyword>
<dbReference type="EMBL" id="JBBPBM010000008">
    <property type="protein sequence ID" value="KAK8572742.1"/>
    <property type="molecule type" value="Genomic_DNA"/>
</dbReference>
<gene>
    <name evidence="3" type="ORF">V6N12_028787</name>
</gene>
<dbReference type="InterPro" id="IPR043129">
    <property type="entry name" value="ATPase_NBD"/>
</dbReference>
<dbReference type="InterPro" id="IPR013126">
    <property type="entry name" value="Hsp_70_fam"/>
</dbReference>
<evidence type="ECO:0000256" key="2">
    <source>
        <dbReference type="ARBA" id="ARBA00022840"/>
    </source>
</evidence>
<organism evidence="3 4">
    <name type="scientific">Hibiscus sabdariffa</name>
    <name type="common">roselle</name>
    <dbReference type="NCBI Taxonomy" id="183260"/>
    <lineage>
        <taxon>Eukaryota</taxon>
        <taxon>Viridiplantae</taxon>
        <taxon>Streptophyta</taxon>
        <taxon>Embryophyta</taxon>
        <taxon>Tracheophyta</taxon>
        <taxon>Spermatophyta</taxon>
        <taxon>Magnoliopsida</taxon>
        <taxon>eudicotyledons</taxon>
        <taxon>Gunneridae</taxon>
        <taxon>Pentapetalae</taxon>
        <taxon>rosids</taxon>
        <taxon>malvids</taxon>
        <taxon>Malvales</taxon>
        <taxon>Malvaceae</taxon>
        <taxon>Malvoideae</taxon>
        <taxon>Hibiscus</taxon>
    </lineage>
</organism>
<evidence type="ECO:0000256" key="1">
    <source>
        <dbReference type="ARBA" id="ARBA00022741"/>
    </source>
</evidence>
<dbReference type="PRINTS" id="PR00301">
    <property type="entry name" value="HEATSHOCK70"/>
</dbReference>
<protein>
    <submittedName>
        <fullName evidence="3">Uncharacterized protein</fullName>
    </submittedName>
</protein>
<name>A0ABR2F6X1_9ROSI</name>
<dbReference type="SUPFAM" id="SSF53067">
    <property type="entry name" value="Actin-like ATPase domain"/>
    <property type="match status" value="1"/>
</dbReference>
<keyword evidence="1" id="KW-0547">Nucleotide-binding</keyword>
<dbReference type="Pfam" id="PF00012">
    <property type="entry name" value="HSP70"/>
    <property type="match status" value="1"/>
</dbReference>
<proteinExistence type="predicted"/>